<dbReference type="RefSeq" id="WP_369600760.1">
    <property type="nucleotide sequence ID" value="NZ_CP154858.1"/>
</dbReference>
<dbReference type="SUPFAM" id="SSF50341">
    <property type="entry name" value="CheW-like"/>
    <property type="match status" value="1"/>
</dbReference>
<dbReference type="KEGG" id="tcd:AAIA72_13100"/>
<dbReference type="EMBL" id="CP154858">
    <property type="protein sequence ID" value="XDT71735.1"/>
    <property type="molecule type" value="Genomic_DNA"/>
</dbReference>
<dbReference type="Gene3D" id="2.40.50.180">
    <property type="entry name" value="CheA-289, Domain 4"/>
    <property type="match status" value="1"/>
</dbReference>
<dbReference type="Gene3D" id="2.30.30.40">
    <property type="entry name" value="SH3 Domains"/>
    <property type="match status" value="1"/>
</dbReference>
<accession>A0AB39UV87</accession>
<dbReference type="Pfam" id="PF01584">
    <property type="entry name" value="CheW"/>
    <property type="match status" value="1"/>
</dbReference>
<sequence>MTQPAQIACLRIPVTDATLLLPNTAVAEVTDYQEPEAIPGTPEWFLGYIRWRGTRIPVISWEGANQQNMGEGDKRIAILNTIGPNHERIPFIGFVTQGLPRLARVIESDLKPVEDGPTGPADKALVLFEDQTLHIPDIEYLERITADVMAMH</sequence>
<dbReference type="InterPro" id="IPR036061">
    <property type="entry name" value="CheW-like_dom_sf"/>
</dbReference>
<dbReference type="GO" id="GO:0006935">
    <property type="term" value="P:chemotaxis"/>
    <property type="evidence" value="ECO:0007669"/>
    <property type="project" value="InterPro"/>
</dbReference>
<dbReference type="GO" id="GO:0007165">
    <property type="term" value="P:signal transduction"/>
    <property type="evidence" value="ECO:0007669"/>
    <property type="project" value="InterPro"/>
</dbReference>
<protein>
    <submittedName>
        <fullName evidence="2">Chemotaxis protein CheW</fullName>
    </submittedName>
</protein>
<evidence type="ECO:0000259" key="1">
    <source>
        <dbReference type="PROSITE" id="PS50851"/>
    </source>
</evidence>
<name>A0AB39UV87_9GAMM</name>
<organism evidence="2">
    <name type="scientific">Thermohahella caldifontis</name>
    <dbReference type="NCBI Taxonomy" id="3142973"/>
    <lineage>
        <taxon>Bacteria</taxon>
        <taxon>Pseudomonadati</taxon>
        <taxon>Pseudomonadota</taxon>
        <taxon>Gammaproteobacteria</taxon>
        <taxon>Oceanospirillales</taxon>
        <taxon>Hahellaceae</taxon>
        <taxon>Thermohahella</taxon>
    </lineage>
</organism>
<dbReference type="AlphaFoldDB" id="A0AB39UV87"/>
<evidence type="ECO:0000313" key="2">
    <source>
        <dbReference type="EMBL" id="XDT71735.1"/>
    </source>
</evidence>
<feature type="domain" description="CheW-like" evidence="1">
    <location>
        <begin position="6"/>
        <end position="147"/>
    </location>
</feature>
<dbReference type="PROSITE" id="PS50851">
    <property type="entry name" value="CHEW"/>
    <property type="match status" value="1"/>
</dbReference>
<dbReference type="SMART" id="SM00260">
    <property type="entry name" value="CheW"/>
    <property type="match status" value="1"/>
</dbReference>
<gene>
    <name evidence="2" type="ORF">AAIA72_13100</name>
</gene>
<dbReference type="InterPro" id="IPR002545">
    <property type="entry name" value="CheW-lke_dom"/>
</dbReference>
<proteinExistence type="predicted"/>
<reference evidence="2" key="1">
    <citation type="submission" date="2024-05" db="EMBL/GenBank/DDBJ databases">
        <title>Genome sequencing of novel strain.</title>
        <authorList>
            <person name="Ganbat D."/>
            <person name="Ganbat S."/>
            <person name="Lee S.-J."/>
        </authorList>
    </citation>
    <scope>NUCLEOTIDE SEQUENCE</scope>
    <source>
        <strain evidence="2">SMD15-11</strain>
    </source>
</reference>